<sequence length="90" mass="9928">MMWTVWWVWMVAGLVLGVLEILAPGFIFLGFAVGAFLTGVLLVIGVLGGSVPVLLVVFAVLSLLAWLVLRRTMGVQKHQVKIWTKDINDH</sequence>
<keyword evidence="1" id="KW-0472">Membrane</keyword>
<reference evidence="2" key="1">
    <citation type="submission" date="2021-01" db="EMBL/GenBank/DDBJ databases">
        <title>Genome seq and assembly of Tabrizicola sp. KVB23.</title>
        <authorList>
            <person name="Chhetri G."/>
        </authorList>
    </citation>
    <scope>NUCLEOTIDE SEQUENCE</scope>
    <source>
        <strain evidence="2">KVB23</strain>
    </source>
</reference>
<keyword evidence="3" id="KW-1185">Reference proteome</keyword>
<dbReference type="EMBL" id="JAESVP010000015">
    <property type="protein sequence ID" value="MBL4930148.1"/>
    <property type="molecule type" value="Genomic_DNA"/>
</dbReference>
<accession>A0A8J7MTY1</accession>
<dbReference type="AlphaFoldDB" id="A0A8J7MTY1"/>
<keyword evidence="1" id="KW-0812">Transmembrane</keyword>
<comment type="caution">
    <text evidence="2">The sequence shown here is derived from an EMBL/GenBank/DDBJ whole genome shotgun (WGS) entry which is preliminary data.</text>
</comment>
<name>A0A8J7MTY1_9RHOB</name>
<dbReference type="Proteomes" id="UP000619033">
    <property type="component" value="Unassembled WGS sequence"/>
</dbReference>
<gene>
    <name evidence="2" type="ORF">JI744_18775</name>
</gene>
<evidence type="ECO:0000256" key="1">
    <source>
        <dbReference type="SAM" id="Phobius"/>
    </source>
</evidence>
<proteinExistence type="predicted"/>
<evidence type="ECO:0008006" key="4">
    <source>
        <dbReference type="Google" id="ProtNLM"/>
    </source>
</evidence>
<feature type="transmembrane region" description="Helical" evidence="1">
    <location>
        <begin position="6"/>
        <end position="23"/>
    </location>
</feature>
<feature type="transmembrane region" description="Helical" evidence="1">
    <location>
        <begin position="53"/>
        <end position="69"/>
    </location>
</feature>
<protein>
    <recommendedName>
        <fullName evidence="4">NfeD family protein</fullName>
    </recommendedName>
</protein>
<organism evidence="2 3">
    <name type="scientific">Fuscibacter oryzae</name>
    <dbReference type="NCBI Taxonomy" id="2803939"/>
    <lineage>
        <taxon>Bacteria</taxon>
        <taxon>Pseudomonadati</taxon>
        <taxon>Pseudomonadota</taxon>
        <taxon>Alphaproteobacteria</taxon>
        <taxon>Rhodobacterales</taxon>
        <taxon>Paracoccaceae</taxon>
        <taxon>Fuscibacter</taxon>
    </lineage>
</organism>
<dbReference type="RefSeq" id="WP_202662715.1">
    <property type="nucleotide sequence ID" value="NZ_JAESVP010000015.1"/>
</dbReference>
<evidence type="ECO:0000313" key="2">
    <source>
        <dbReference type="EMBL" id="MBL4930148.1"/>
    </source>
</evidence>
<keyword evidence="1" id="KW-1133">Transmembrane helix</keyword>
<evidence type="ECO:0000313" key="3">
    <source>
        <dbReference type="Proteomes" id="UP000619033"/>
    </source>
</evidence>